<keyword evidence="2" id="KW-1185">Reference proteome</keyword>
<dbReference type="AlphaFoldDB" id="M0A752"/>
<proteinExistence type="predicted"/>
<dbReference type="Pfam" id="PF24114">
    <property type="entry name" value="DUF7388"/>
    <property type="match status" value="1"/>
</dbReference>
<dbReference type="PATRIC" id="fig|1227492.4.peg.3736"/>
<reference evidence="1 2" key="1">
    <citation type="journal article" date="2014" name="PLoS Genet.">
        <title>Phylogenetically driven sequencing of extremely halophilic archaea reveals strategies for static and dynamic osmo-response.</title>
        <authorList>
            <person name="Becker E.A."/>
            <person name="Seitzer P.M."/>
            <person name="Tritt A."/>
            <person name="Larsen D."/>
            <person name="Krusor M."/>
            <person name="Yao A.I."/>
            <person name="Wu D."/>
            <person name="Madern D."/>
            <person name="Eisen J.A."/>
            <person name="Darling A.E."/>
            <person name="Facciotti M.T."/>
        </authorList>
    </citation>
    <scope>NUCLEOTIDE SEQUENCE [LARGE SCALE GENOMIC DNA]</scope>
    <source>
        <strain evidence="1 2">JCM 10990</strain>
    </source>
</reference>
<dbReference type="InterPro" id="IPR036661">
    <property type="entry name" value="Luciferase-like_sf"/>
</dbReference>
<protein>
    <recommendedName>
        <fullName evidence="3">Luciferase</fullName>
    </recommendedName>
</protein>
<dbReference type="OrthoDB" id="340945at2157"/>
<dbReference type="STRING" id="1227492.C482_18762"/>
<accession>M0A752</accession>
<name>M0A752_9EURY</name>
<evidence type="ECO:0008006" key="3">
    <source>
        <dbReference type="Google" id="ProtNLM"/>
    </source>
</evidence>
<dbReference type="GO" id="GO:0016705">
    <property type="term" value="F:oxidoreductase activity, acting on paired donors, with incorporation or reduction of molecular oxygen"/>
    <property type="evidence" value="ECO:0007669"/>
    <property type="project" value="InterPro"/>
</dbReference>
<dbReference type="Proteomes" id="UP000011693">
    <property type="component" value="Unassembled WGS sequence"/>
</dbReference>
<dbReference type="InterPro" id="IPR055812">
    <property type="entry name" value="DUF7388"/>
</dbReference>
<gene>
    <name evidence="1" type="ORF">C482_18762</name>
</gene>
<dbReference type="EMBL" id="AOIN01000096">
    <property type="protein sequence ID" value="ELY94379.1"/>
    <property type="molecule type" value="Genomic_DNA"/>
</dbReference>
<evidence type="ECO:0000313" key="2">
    <source>
        <dbReference type="Proteomes" id="UP000011693"/>
    </source>
</evidence>
<sequence>MLTTSTVSRAGLDAIALKPAECDIERATAIPADTIAIDYEGREHIPDRETIEALTVDTRVLLTTPVRADGFDPLGDDSLVSELPSAVDRILVAGHPAYLTDDERSRAVAPRLGAALESAPDSWVGTESVERIAMATGATQYDLLSRSTGRELRALRAAGFDGDIAVYAPTVLSDDEDVILDAVGDYISRRRPVASALPDGGDEHTDSRATGRAREVLLAAANDYALVGTEAEVREQTDALREAGGTTVVGYPARDIEPFLE</sequence>
<evidence type="ECO:0000313" key="1">
    <source>
        <dbReference type="EMBL" id="ELY94379.1"/>
    </source>
</evidence>
<comment type="caution">
    <text evidence="1">The sequence shown here is derived from an EMBL/GenBank/DDBJ whole genome shotgun (WGS) entry which is preliminary data.</text>
</comment>
<organism evidence="1 2">
    <name type="scientific">Natrialba chahannaoensis JCM 10990</name>
    <dbReference type="NCBI Taxonomy" id="1227492"/>
    <lineage>
        <taxon>Archaea</taxon>
        <taxon>Methanobacteriati</taxon>
        <taxon>Methanobacteriota</taxon>
        <taxon>Stenosarchaea group</taxon>
        <taxon>Halobacteria</taxon>
        <taxon>Halobacteriales</taxon>
        <taxon>Natrialbaceae</taxon>
        <taxon>Natrialba</taxon>
    </lineage>
</organism>
<dbReference type="SUPFAM" id="SSF51679">
    <property type="entry name" value="Bacterial luciferase-like"/>
    <property type="match status" value="1"/>
</dbReference>
<dbReference type="RefSeq" id="WP_006169280.1">
    <property type="nucleotide sequence ID" value="NZ_AOIN01000096.1"/>
</dbReference>